<dbReference type="InterPro" id="IPR001031">
    <property type="entry name" value="Thioesterase"/>
</dbReference>
<dbReference type="InterPro" id="IPR012223">
    <property type="entry name" value="TEII"/>
</dbReference>
<protein>
    <recommendedName>
        <fullName evidence="3">Thioesterase domain-containing protein</fullName>
    </recommendedName>
</protein>
<dbReference type="OrthoDB" id="541883at2759"/>
<gene>
    <name evidence="4" type="ORF">HXX76_006100</name>
</gene>
<evidence type="ECO:0000256" key="2">
    <source>
        <dbReference type="SAM" id="MobiDB-lite"/>
    </source>
</evidence>
<keyword evidence="5" id="KW-1185">Reference proteome</keyword>
<dbReference type="PANTHER" id="PTHR11487:SF0">
    <property type="entry name" value="S-ACYL FATTY ACID SYNTHASE THIOESTERASE, MEDIUM CHAIN"/>
    <property type="match status" value="1"/>
</dbReference>
<dbReference type="PANTHER" id="PTHR11487">
    <property type="entry name" value="THIOESTERASE"/>
    <property type="match status" value="1"/>
</dbReference>
<feature type="compositionally biased region" description="Low complexity" evidence="2">
    <location>
        <begin position="135"/>
        <end position="156"/>
    </location>
</feature>
<feature type="domain" description="Thioesterase" evidence="3">
    <location>
        <begin position="274"/>
        <end position="489"/>
    </location>
</feature>
<accession>A0A835TGQ7</accession>
<dbReference type="Gene3D" id="3.40.50.1820">
    <property type="entry name" value="alpha/beta hydrolase"/>
    <property type="match status" value="1"/>
</dbReference>
<dbReference type="AlphaFoldDB" id="A0A835TGQ7"/>
<feature type="region of interest" description="Disordered" evidence="2">
    <location>
        <begin position="89"/>
        <end position="173"/>
    </location>
</feature>
<dbReference type="GO" id="GO:0008610">
    <property type="term" value="P:lipid biosynthetic process"/>
    <property type="evidence" value="ECO:0007669"/>
    <property type="project" value="TreeGrafter"/>
</dbReference>
<dbReference type="Pfam" id="PF00975">
    <property type="entry name" value="Thioesterase"/>
    <property type="match status" value="1"/>
</dbReference>
<reference evidence="4" key="1">
    <citation type="journal article" date="2020" name="bioRxiv">
        <title>Comparative genomics of Chlamydomonas.</title>
        <authorList>
            <person name="Craig R.J."/>
            <person name="Hasan A.R."/>
            <person name="Ness R.W."/>
            <person name="Keightley P.D."/>
        </authorList>
    </citation>
    <scope>NUCLEOTIDE SEQUENCE</scope>
    <source>
        <strain evidence="4">SAG 7.73</strain>
    </source>
</reference>
<evidence type="ECO:0000313" key="5">
    <source>
        <dbReference type="Proteomes" id="UP000650467"/>
    </source>
</evidence>
<sequence length="519" mass="53816">MLDPAHVRKINLIEVLLEDAELQCPPGRCVEPPPEDEVLDWSEDRIRDYFAQQLAALSLGASRPGPGPAASLPSELPCEAVLPARAISADGGPEHHRAEPPSSAGRSAEAGTAPIPAAGAGAANTAAPPTPCVGPVESPAAATAPASEPGNQACAGGRSGGGSDAGAAQAAPGAGGATAVEGAAEVVAECSAANLRGDEGSQSTVVQLTETERQQRFQRWFPGLKASGTATDSPRLRLLAFHSSGNAEDMWTSEGTGARRAKSPLLEWCRRDGVELLAVQLPGRAARLAEPFLDTAQDCASQLLSVLAPLLAQRHVPYAVVSHSLGCWLAYELLRAARAAGLPRAAAWCLSAMPAPDLPAAQRPWRQQRSLGTHEFQEEVRGWDVNEVVFTPDMWKMYEPILRADFKLFDEYQAQPGCSGGGGGGGGVAGGAAGHAAAAAAPFDGLPITAFFGTLDRRVTPALMAGWARVTSGPFQLLPVEGNHLWPLNDRDAKAAWLEAVVAALLDATRRTGPATAGA</sequence>
<evidence type="ECO:0000256" key="1">
    <source>
        <dbReference type="ARBA" id="ARBA00007169"/>
    </source>
</evidence>
<feature type="compositionally biased region" description="Low complexity" evidence="2">
    <location>
        <begin position="108"/>
        <end position="127"/>
    </location>
</feature>
<dbReference type="EMBL" id="JAEHOC010000011">
    <property type="protein sequence ID" value="KAG2437450.1"/>
    <property type="molecule type" value="Genomic_DNA"/>
</dbReference>
<dbReference type="InterPro" id="IPR029058">
    <property type="entry name" value="AB_hydrolase_fold"/>
</dbReference>
<comment type="similarity">
    <text evidence="1">Belongs to the thioesterase family.</text>
</comment>
<organism evidence="4 5">
    <name type="scientific">Chlamydomonas incerta</name>
    <dbReference type="NCBI Taxonomy" id="51695"/>
    <lineage>
        <taxon>Eukaryota</taxon>
        <taxon>Viridiplantae</taxon>
        <taxon>Chlorophyta</taxon>
        <taxon>core chlorophytes</taxon>
        <taxon>Chlorophyceae</taxon>
        <taxon>CS clade</taxon>
        <taxon>Chlamydomonadales</taxon>
        <taxon>Chlamydomonadaceae</taxon>
        <taxon>Chlamydomonas</taxon>
    </lineage>
</organism>
<comment type="caution">
    <text evidence="4">The sequence shown here is derived from an EMBL/GenBank/DDBJ whole genome shotgun (WGS) entry which is preliminary data.</text>
</comment>
<name>A0A835TGQ7_CHLIN</name>
<dbReference type="SUPFAM" id="SSF53474">
    <property type="entry name" value="alpha/beta-Hydrolases"/>
    <property type="match status" value="1"/>
</dbReference>
<proteinExistence type="inferred from homology"/>
<dbReference type="Proteomes" id="UP000650467">
    <property type="component" value="Unassembled WGS sequence"/>
</dbReference>
<evidence type="ECO:0000313" key="4">
    <source>
        <dbReference type="EMBL" id="KAG2437450.1"/>
    </source>
</evidence>
<evidence type="ECO:0000259" key="3">
    <source>
        <dbReference type="Pfam" id="PF00975"/>
    </source>
</evidence>